<evidence type="ECO:0000256" key="1">
    <source>
        <dbReference type="SAM" id="SignalP"/>
    </source>
</evidence>
<organism evidence="2">
    <name type="scientific">uncultured Lysobacter sp</name>
    <dbReference type="NCBI Taxonomy" id="271060"/>
    <lineage>
        <taxon>Bacteria</taxon>
        <taxon>Pseudomonadati</taxon>
        <taxon>Pseudomonadota</taxon>
        <taxon>Gammaproteobacteria</taxon>
        <taxon>Lysobacterales</taxon>
        <taxon>Lysobacteraceae</taxon>
        <taxon>Lysobacter</taxon>
        <taxon>environmental samples</taxon>
    </lineage>
</organism>
<proteinExistence type="predicted"/>
<reference evidence="2" key="1">
    <citation type="submission" date="2020-02" db="EMBL/GenBank/DDBJ databases">
        <authorList>
            <person name="Meier V. D."/>
        </authorList>
    </citation>
    <scope>NUCLEOTIDE SEQUENCE</scope>
    <source>
        <strain evidence="2">AVDCRST_MAG71</strain>
    </source>
</reference>
<name>A0A6J4LRZ6_9GAMM</name>
<dbReference type="AlphaFoldDB" id="A0A6J4LRZ6"/>
<evidence type="ECO:0000313" key="2">
    <source>
        <dbReference type="EMBL" id="CAA9338282.1"/>
    </source>
</evidence>
<feature type="chain" id="PRO_5026856137" description="Secreted protein" evidence="1">
    <location>
        <begin position="22"/>
        <end position="171"/>
    </location>
</feature>
<protein>
    <recommendedName>
        <fullName evidence="3">Secreted protein</fullName>
    </recommendedName>
</protein>
<feature type="signal peptide" evidence="1">
    <location>
        <begin position="1"/>
        <end position="21"/>
    </location>
</feature>
<gene>
    <name evidence="2" type="ORF">AVDCRST_MAG71-2113</name>
</gene>
<keyword evidence="1" id="KW-0732">Signal</keyword>
<accession>A0A6J4LRZ6</accession>
<dbReference type="EMBL" id="CADCUA010000491">
    <property type="protein sequence ID" value="CAA9338282.1"/>
    <property type="molecule type" value="Genomic_DNA"/>
</dbReference>
<evidence type="ECO:0008006" key="3">
    <source>
        <dbReference type="Google" id="ProtNLM"/>
    </source>
</evidence>
<sequence>MRALYTPFAAICLMAAMPATAADAPEIRRAPAAAQAIGAAHTLRTIPEACARLEGLFTGDAAAPYRFSAVRSSSNCQPRARFVDATKAKPSVQAGWTLNDVIRVPSAACPTQQAIVRVWRKAAAGAVPPKLDAQGQSRLYLQDAKAAAARGAIAAVASYAAQLEVEGTACR</sequence>